<reference evidence="3" key="1">
    <citation type="journal article" date="2019" name="Plant Biotechnol. J.">
        <title>Genome sequencing of the Australian wild diploid species Gossypium australe highlights disease resistance and delayed gland morphogenesis.</title>
        <authorList>
            <person name="Cai Y."/>
            <person name="Cai X."/>
            <person name="Wang Q."/>
            <person name="Wang P."/>
            <person name="Zhang Y."/>
            <person name="Cai C."/>
            <person name="Xu Y."/>
            <person name="Wang K."/>
            <person name="Zhou Z."/>
            <person name="Wang C."/>
            <person name="Geng S."/>
            <person name="Li B."/>
            <person name="Dong Q."/>
            <person name="Hou Y."/>
            <person name="Wang H."/>
            <person name="Ai P."/>
            <person name="Liu Z."/>
            <person name="Yi F."/>
            <person name="Sun M."/>
            <person name="An G."/>
            <person name="Cheng J."/>
            <person name="Zhang Y."/>
            <person name="Shi Q."/>
            <person name="Xie Y."/>
            <person name="Shi X."/>
            <person name="Chang Y."/>
            <person name="Huang F."/>
            <person name="Chen Y."/>
            <person name="Hong S."/>
            <person name="Mi L."/>
            <person name="Sun Q."/>
            <person name="Zhang L."/>
            <person name="Zhou B."/>
            <person name="Peng R."/>
            <person name="Zhang X."/>
            <person name="Liu F."/>
        </authorList>
    </citation>
    <scope>NUCLEOTIDE SEQUENCE [LARGE SCALE GENOMIC DNA]</scope>
    <source>
        <strain evidence="3">cv. PA1801</strain>
    </source>
</reference>
<sequence>MASNDCINLDFFQIEFRKNCASRKYARNIVSNEEEMCIKFDERLNDDICMSLAALKSLEFKTEELCKSKQQPYLKFRDFKKRGSFKFAQKTPSKKFRNETGQSVAPSEFTSRDRPS</sequence>
<dbReference type="GO" id="GO:0032259">
    <property type="term" value="P:methylation"/>
    <property type="evidence" value="ECO:0007669"/>
    <property type="project" value="UniProtKB-KW"/>
</dbReference>
<organism evidence="2 3">
    <name type="scientific">Gossypium australe</name>
    <dbReference type="NCBI Taxonomy" id="47621"/>
    <lineage>
        <taxon>Eukaryota</taxon>
        <taxon>Viridiplantae</taxon>
        <taxon>Streptophyta</taxon>
        <taxon>Embryophyta</taxon>
        <taxon>Tracheophyta</taxon>
        <taxon>Spermatophyta</taxon>
        <taxon>Magnoliopsida</taxon>
        <taxon>eudicotyledons</taxon>
        <taxon>Gunneridae</taxon>
        <taxon>Pentapetalae</taxon>
        <taxon>rosids</taxon>
        <taxon>malvids</taxon>
        <taxon>Malvales</taxon>
        <taxon>Malvaceae</taxon>
        <taxon>Malvoideae</taxon>
        <taxon>Gossypium</taxon>
    </lineage>
</organism>
<keyword evidence="3" id="KW-1185">Reference proteome</keyword>
<keyword evidence="2" id="KW-0808">Transferase</keyword>
<gene>
    <name evidence="2" type="ORF">EPI10_028004</name>
</gene>
<keyword evidence="2" id="KW-0489">Methyltransferase</keyword>
<evidence type="ECO:0000256" key="1">
    <source>
        <dbReference type="SAM" id="MobiDB-lite"/>
    </source>
</evidence>
<comment type="caution">
    <text evidence="2">The sequence shown here is derived from an EMBL/GenBank/DDBJ whole genome shotgun (WGS) entry which is preliminary data.</text>
</comment>
<dbReference type="Proteomes" id="UP000325315">
    <property type="component" value="Unassembled WGS sequence"/>
</dbReference>
<dbReference type="AlphaFoldDB" id="A0A5B6UYH8"/>
<feature type="compositionally biased region" description="Polar residues" evidence="1">
    <location>
        <begin position="99"/>
        <end position="109"/>
    </location>
</feature>
<proteinExistence type="predicted"/>
<evidence type="ECO:0000313" key="3">
    <source>
        <dbReference type="Proteomes" id="UP000325315"/>
    </source>
</evidence>
<accession>A0A5B6UYH8</accession>
<dbReference type="EMBL" id="SMMG02000009">
    <property type="protein sequence ID" value="KAA3461432.1"/>
    <property type="molecule type" value="Genomic_DNA"/>
</dbReference>
<feature type="region of interest" description="Disordered" evidence="1">
    <location>
        <begin position="90"/>
        <end position="116"/>
    </location>
</feature>
<protein>
    <submittedName>
        <fullName evidence="2">Hexaprenyldihydroxybenzoate methyltransferase, mitochondrial-like protein</fullName>
    </submittedName>
</protein>
<evidence type="ECO:0000313" key="2">
    <source>
        <dbReference type="EMBL" id="KAA3461432.1"/>
    </source>
</evidence>
<dbReference type="GO" id="GO:0008168">
    <property type="term" value="F:methyltransferase activity"/>
    <property type="evidence" value="ECO:0007669"/>
    <property type="project" value="UniProtKB-KW"/>
</dbReference>
<name>A0A5B6UYH8_9ROSI</name>